<keyword evidence="7" id="KW-0862">Zinc</keyword>
<feature type="transmembrane region" description="Helical" evidence="11">
    <location>
        <begin position="93"/>
        <end position="115"/>
    </location>
</feature>
<dbReference type="Gene3D" id="2.30.42.10">
    <property type="match status" value="1"/>
</dbReference>
<keyword evidence="4 13" id="KW-0645">Protease</keyword>
<evidence type="ECO:0000256" key="11">
    <source>
        <dbReference type="SAM" id="Phobius"/>
    </source>
</evidence>
<dbReference type="InterPro" id="IPR008915">
    <property type="entry name" value="Peptidase_M50"/>
</dbReference>
<evidence type="ECO:0000256" key="9">
    <source>
        <dbReference type="ARBA" id="ARBA00023049"/>
    </source>
</evidence>
<name>H0E776_9ACTN</name>
<dbReference type="GO" id="GO:0016020">
    <property type="term" value="C:membrane"/>
    <property type="evidence" value="ECO:0007669"/>
    <property type="project" value="UniProtKB-SubCell"/>
</dbReference>
<dbReference type="EMBL" id="AGUD01000220">
    <property type="protein sequence ID" value="EHN10451.1"/>
    <property type="molecule type" value="Genomic_DNA"/>
</dbReference>
<feature type="domain" description="Peptidase M50" evidence="12">
    <location>
        <begin position="7"/>
        <end position="358"/>
    </location>
</feature>
<evidence type="ECO:0000256" key="3">
    <source>
        <dbReference type="ARBA" id="ARBA00007931"/>
    </source>
</evidence>
<evidence type="ECO:0000313" key="14">
    <source>
        <dbReference type="Proteomes" id="UP000005143"/>
    </source>
</evidence>
<evidence type="ECO:0000259" key="12">
    <source>
        <dbReference type="Pfam" id="PF02163"/>
    </source>
</evidence>
<proteinExistence type="inferred from homology"/>
<comment type="caution">
    <text evidence="13">The sequence shown here is derived from an EMBL/GenBank/DDBJ whole genome shotgun (WGS) entry which is preliminary data.</text>
</comment>
<feature type="transmembrane region" description="Helical" evidence="11">
    <location>
        <begin position="341"/>
        <end position="364"/>
    </location>
</feature>
<keyword evidence="8 11" id="KW-1133">Transmembrane helix</keyword>
<dbReference type="OrthoDB" id="9782003at2"/>
<dbReference type="Proteomes" id="UP000005143">
    <property type="component" value="Unassembled WGS sequence"/>
</dbReference>
<evidence type="ECO:0000256" key="5">
    <source>
        <dbReference type="ARBA" id="ARBA00022692"/>
    </source>
</evidence>
<comment type="cofactor">
    <cofactor evidence="1">
        <name>Zn(2+)</name>
        <dbReference type="ChEBI" id="CHEBI:29105"/>
    </cofactor>
</comment>
<dbReference type="InterPro" id="IPR004387">
    <property type="entry name" value="Pept_M50_Zn"/>
</dbReference>
<accession>H0E776</accession>
<evidence type="ECO:0000256" key="10">
    <source>
        <dbReference type="ARBA" id="ARBA00023136"/>
    </source>
</evidence>
<organism evidence="13 14">
    <name type="scientific">Patulibacter medicamentivorans</name>
    <dbReference type="NCBI Taxonomy" id="1097667"/>
    <lineage>
        <taxon>Bacteria</taxon>
        <taxon>Bacillati</taxon>
        <taxon>Actinomycetota</taxon>
        <taxon>Thermoleophilia</taxon>
        <taxon>Solirubrobacterales</taxon>
        <taxon>Patulibacteraceae</taxon>
        <taxon>Patulibacter</taxon>
    </lineage>
</organism>
<keyword evidence="10 11" id="KW-0472">Membrane</keyword>
<dbReference type="GO" id="GO:0006508">
    <property type="term" value="P:proteolysis"/>
    <property type="evidence" value="ECO:0007669"/>
    <property type="project" value="UniProtKB-KW"/>
</dbReference>
<reference evidence="13 14" key="1">
    <citation type="journal article" date="2013" name="Biodegradation">
        <title>Quantitative proteomic analysis of ibuprofen-degrading Patulibacter sp. strain I11.</title>
        <authorList>
            <person name="Almeida B."/>
            <person name="Kjeldal H."/>
            <person name="Lolas I."/>
            <person name="Knudsen A.D."/>
            <person name="Carvalho G."/>
            <person name="Nielsen K.L."/>
            <person name="Barreto Crespo M.T."/>
            <person name="Stensballe A."/>
            <person name="Nielsen J.L."/>
        </authorList>
    </citation>
    <scope>NUCLEOTIDE SEQUENCE [LARGE SCALE GENOMIC DNA]</scope>
    <source>
        <strain evidence="13 14">I11</strain>
    </source>
</reference>
<gene>
    <name evidence="13" type="ORF">PAI11_26780</name>
</gene>
<evidence type="ECO:0000256" key="7">
    <source>
        <dbReference type="ARBA" id="ARBA00022833"/>
    </source>
</evidence>
<dbReference type="PANTHER" id="PTHR42837:SF2">
    <property type="entry name" value="MEMBRANE METALLOPROTEASE ARASP2, CHLOROPLASTIC-RELATED"/>
    <property type="match status" value="1"/>
</dbReference>
<dbReference type="GO" id="GO:0004222">
    <property type="term" value="F:metalloendopeptidase activity"/>
    <property type="evidence" value="ECO:0007669"/>
    <property type="project" value="InterPro"/>
</dbReference>
<comment type="similarity">
    <text evidence="3">Belongs to the peptidase M50B family.</text>
</comment>
<evidence type="ECO:0000256" key="8">
    <source>
        <dbReference type="ARBA" id="ARBA00022989"/>
    </source>
</evidence>
<dbReference type="Pfam" id="PF02163">
    <property type="entry name" value="Peptidase_M50"/>
    <property type="match status" value="1"/>
</dbReference>
<dbReference type="InterPro" id="IPR036034">
    <property type="entry name" value="PDZ_sf"/>
</dbReference>
<dbReference type="PANTHER" id="PTHR42837">
    <property type="entry name" value="REGULATOR OF SIGMA-E PROTEASE RSEP"/>
    <property type="match status" value="1"/>
</dbReference>
<comment type="subcellular location">
    <subcellularLocation>
        <location evidence="2">Membrane</location>
        <topology evidence="2">Multi-pass membrane protein</topology>
    </subcellularLocation>
</comment>
<dbReference type="CDD" id="cd06163">
    <property type="entry name" value="S2P-M50_PDZ_RseP-like"/>
    <property type="match status" value="1"/>
</dbReference>
<sequence>MSWVLAFLGFAALIVLHELGHFAAAKAVGMRVERFSLFFGKPLLSRRRGETEYAIGFIPLGGYVKITGMDPREELPADVLPRAYHKQPVWKRVVVILAGPAVNILLAVVIIVLLWGGKSAVPTIAPVVGSVDQKGAAARVLKPDDRIISVDGAPGFAPGLTFDNTEQRLTAIRQTINRHRCAGGARKDGCAAVAPVRVTYERDGQVRTAAIAPRYASQPSAQDHDGRMLLGISYGVDYLHTDRAEAAGKGVQYLWEATKLTGKAIVKLVYDSEARKEVSGVVGSYEATRQSFELSTTRAIQILAIISLSLAIINLFPFLPLDGGHIFWALAEKVRGRPIPFAWLERASVLGFALVIMLFGLGLYNDVGRIFGEGINVR</sequence>
<evidence type="ECO:0000256" key="1">
    <source>
        <dbReference type="ARBA" id="ARBA00001947"/>
    </source>
</evidence>
<evidence type="ECO:0000313" key="13">
    <source>
        <dbReference type="EMBL" id="EHN10451.1"/>
    </source>
</evidence>
<evidence type="ECO:0000256" key="4">
    <source>
        <dbReference type="ARBA" id="ARBA00022670"/>
    </source>
</evidence>
<evidence type="ECO:0000256" key="6">
    <source>
        <dbReference type="ARBA" id="ARBA00022801"/>
    </source>
</evidence>
<dbReference type="SUPFAM" id="SSF50156">
    <property type="entry name" value="PDZ domain-like"/>
    <property type="match status" value="1"/>
</dbReference>
<evidence type="ECO:0000256" key="2">
    <source>
        <dbReference type="ARBA" id="ARBA00004141"/>
    </source>
</evidence>
<keyword evidence="14" id="KW-1185">Reference proteome</keyword>
<feature type="transmembrane region" description="Helical" evidence="11">
    <location>
        <begin position="299"/>
        <end position="321"/>
    </location>
</feature>
<protein>
    <submittedName>
        <fullName evidence="13">Membrane-associated zinc metalloprotease</fullName>
    </submittedName>
</protein>
<dbReference type="AlphaFoldDB" id="H0E776"/>
<dbReference type="RefSeq" id="WP_007576011.1">
    <property type="nucleotide sequence ID" value="NZ_AGUD01000220.1"/>
</dbReference>
<keyword evidence="9 13" id="KW-0482">Metalloprotease</keyword>
<keyword evidence="6" id="KW-0378">Hydrolase</keyword>
<keyword evidence="5 11" id="KW-0812">Transmembrane</keyword>